<gene>
    <name evidence="13" type="ORF">A3A08_02290</name>
</gene>
<evidence type="ECO:0008006" key="15">
    <source>
        <dbReference type="Google" id="ProtNLM"/>
    </source>
</evidence>
<dbReference type="EMBL" id="MHMG01000022">
    <property type="protein sequence ID" value="OGZ23220.1"/>
    <property type="molecule type" value="Genomic_DNA"/>
</dbReference>
<keyword evidence="6 12" id="KW-1133">Transmembrane helix</keyword>
<dbReference type="PIRSF" id="PIRSF036659">
    <property type="entry name" value="BdbC"/>
    <property type="match status" value="1"/>
</dbReference>
<evidence type="ECO:0000256" key="11">
    <source>
        <dbReference type="ARBA" id="ARBA00023284"/>
    </source>
</evidence>
<evidence type="ECO:0000313" key="13">
    <source>
        <dbReference type="EMBL" id="OGZ23220.1"/>
    </source>
</evidence>
<keyword evidence="5" id="KW-0249">Electron transport</keyword>
<dbReference type="PANTHER" id="PTHR43469:SF1">
    <property type="entry name" value="SPBETA PROPHAGE-DERIVED DISULFIDE BOND FORMATION PROTEIN B"/>
    <property type="match status" value="1"/>
</dbReference>
<comment type="similarity">
    <text evidence="2">Belongs to the DsbB family. BdbC subfamily.</text>
</comment>
<dbReference type="Gene3D" id="1.20.1550.10">
    <property type="entry name" value="DsbB-like"/>
    <property type="match status" value="1"/>
</dbReference>
<evidence type="ECO:0000256" key="7">
    <source>
        <dbReference type="ARBA" id="ARBA00023002"/>
    </source>
</evidence>
<dbReference type="AlphaFoldDB" id="A0A1G2ED58"/>
<feature type="transmembrane region" description="Helical" evidence="12">
    <location>
        <begin position="71"/>
        <end position="90"/>
    </location>
</feature>
<dbReference type="InterPro" id="IPR023380">
    <property type="entry name" value="DsbB-like_sf"/>
</dbReference>
<evidence type="ECO:0000256" key="2">
    <source>
        <dbReference type="ARBA" id="ARBA00007602"/>
    </source>
</evidence>
<dbReference type="SUPFAM" id="SSF158442">
    <property type="entry name" value="DsbB-like"/>
    <property type="match status" value="1"/>
</dbReference>
<dbReference type="PANTHER" id="PTHR43469">
    <property type="entry name" value="DISULFIDE FORMATION PROTEIN-RELATED"/>
    <property type="match status" value="1"/>
</dbReference>
<evidence type="ECO:0000256" key="8">
    <source>
        <dbReference type="ARBA" id="ARBA00023136"/>
    </source>
</evidence>
<dbReference type="Pfam" id="PF02600">
    <property type="entry name" value="DsbB"/>
    <property type="match status" value="1"/>
</dbReference>
<comment type="caution">
    <text evidence="13">The sequence shown here is derived from an EMBL/GenBank/DDBJ whole genome shotgun (WGS) entry which is preliminary data.</text>
</comment>
<keyword evidence="8 12" id="KW-0472">Membrane</keyword>
<keyword evidence="10" id="KW-0143">Chaperone</keyword>
<dbReference type="GO" id="GO:0006457">
    <property type="term" value="P:protein folding"/>
    <property type="evidence" value="ECO:0007669"/>
    <property type="project" value="InterPro"/>
</dbReference>
<evidence type="ECO:0000256" key="10">
    <source>
        <dbReference type="ARBA" id="ARBA00023186"/>
    </source>
</evidence>
<keyword evidence="3" id="KW-0813">Transport</keyword>
<dbReference type="GO" id="GO:0015035">
    <property type="term" value="F:protein-disulfide reductase activity"/>
    <property type="evidence" value="ECO:0007669"/>
    <property type="project" value="InterPro"/>
</dbReference>
<protein>
    <recommendedName>
        <fullName evidence="15">2-oxoglutarate dehydrogenase</fullName>
    </recommendedName>
</protein>
<name>A0A1G2ED58_9BACT</name>
<evidence type="ECO:0000256" key="5">
    <source>
        <dbReference type="ARBA" id="ARBA00022982"/>
    </source>
</evidence>
<evidence type="ECO:0000256" key="4">
    <source>
        <dbReference type="ARBA" id="ARBA00022692"/>
    </source>
</evidence>
<proteinExistence type="inferred from homology"/>
<evidence type="ECO:0000256" key="3">
    <source>
        <dbReference type="ARBA" id="ARBA00022448"/>
    </source>
</evidence>
<evidence type="ECO:0000256" key="1">
    <source>
        <dbReference type="ARBA" id="ARBA00004141"/>
    </source>
</evidence>
<dbReference type="InterPro" id="IPR003752">
    <property type="entry name" value="DiS_bond_form_DsbB/BdbC"/>
</dbReference>
<keyword evidence="4 12" id="KW-0812">Transmembrane</keyword>
<comment type="subcellular location">
    <subcellularLocation>
        <location evidence="1">Membrane</location>
        <topology evidence="1">Multi-pass membrane protein</topology>
    </subcellularLocation>
</comment>
<feature type="transmembrane region" description="Helical" evidence="12">
    <location>
        <begin position="118"/>
        <end position="140"/>
    </location>
</feature>
<accession>A0A1G2ED58</accession>
<evidence type="ECO:0000256" key="6">
    <source>
        <dbReference type="ARBA" id="ARBA00022989"/>
    </source>
</evidence>
<organism evidence="13 14">
    <name type="scientific">Candidatus Nealsonbacteria bacterium RIFCSPLOWO2_01_FULL_41_9</name>
    <dbReference type="NCBI Taxonomy" id="1801671"/>
    <lineage>
        <taxon>Bacteria</taxon>
        <taxon>Candidatus Nealsoniibacteriota</taxon>
    </lineage>
</organism>
<sequence length="149" mass="16445">MLKKDKVLDFIKKHSVLFSFIVAVIAVSGSLFYSEVAKFTPCKLCWFQRIFMYPEVILLGVALIKKSKDTAAFIIGLAVPGAIIAAYNYLLQLGVVPELSCSTVGYSVSCAQRFVMNFGYITIPMMALSAFTLIILLQLIQKGYNKNAA</sequence>
<keyword evidence="11" id="KW-0676">Redox-active center</keyword>
<feature type="transmembrane region" description="Helical" evidence="12">
    <location>
        <begin position="16"/>
        <end position="34"/>
    </location>
</feature>
<dbReference type="GO" id="GO:0016020">
    <property type="term" value="C:membrane"/>
    <property type="evidence" value="ECO:0007669"/>
    <property type="project" value="UniProtKB-SubCell"/>
</dbReference>
<evidence type="ECO:0000256" key="12">
    <source>
        <dbReference type="SAM" id="Phobius"/>
    </source>
</evidence>
<dbReference type="InterPro" id="IPR012187">
    <property type="entry name" value="Disulphide_bond_form_BdbC"/>
</dbReference>
<reference evidence="13 14" key="1">
    <citation type="journal article" date="2016" name="Nat. Commun.">
        <title>Thousands of microbial genomes shed light on interconnected biogeochemical processes in an aquifer system.</title>
        <authorList>
            <person name="Anantharaman K."/>
            <person name="Brown C.T."/>
            <person name="Hug L.A."/>
            <person name="Sharon I."/>
            <person name="Castelle C.J."/>
            <person name="Probst A.J."/>
            <person name="Thomas B.C."/>
            <person name="Singh A."/>
            <person name="Wilkins M.J."/>
            <person name="Karaoz U."/>
            <person name="Brodie E.L."/>
            <person name="Williams K.H."/>
            <person name="Hubbard S.S."/>
            <person name="Banfield J.F."/>
        </authorList>
    </citation>
    <scope>NUCLEOTIDE SEQUENCE [LARGE SCALE GENOMIC DNA]</scope>
</reference>
<keyword evidence="7" id="KW-0560">Oxidoreductase</keyword>
<evidence type="ECO:0000313" key="14">
    <source>
        <dbReference type="Proteomes" id="UP000176406"/>
    </source>
</evidence>
<evidence type="ECO:0000256" key="9">
    <source>
        <dbReference type="ARBA" id="ARBA00023157"/>
    </source>
</evidence>
<keyword evidence="9" id="KW-1015">Disulfide bond</keyword>
<dbReference type="Proteomes" id="UP000176406">
    <property type="component" value="Unassembled WGS sequence"/>
</dbReference>